<dbReference type="CDD" id="cd00201">
    <property type="entry name" value="WW"/>
    <property type="match status" value="1"/>
</dbReference>
<dbReference type="InterPro" id="IPR001202">
    <property type="entry name" value="WW_dom"/>
</dbReference>
<dbReference type="PANTHER" id="PTHR46967">
    <property type="entry name" value="INSULIN-LIKE GROWTH FACTOR BINDING PROTEIN,N-TERMINAL"/>
    <property type="match status" value="1"/>
</dbReference>
<dbReference type="SMART" id="SM00456">
    <property type="entry name" value="WW"/>
    <property type="match status" value="1"/>
</dbReference>
<feature type="region of interest" description="Disordered" evidence="2">
    <location>
        <begin position="1780"/>
        <end position="1899"/>
    </location>
</feature>
<evidence type="ECO:0000313" key="7">
    <source>
        <dbReference type="Proteomes" id="UP001162640"/>
    </source>
</evidence>
<dbReference type="Gene3D" id="2.20.70.10">
    <property type="match status" value="1"/>
</dbReference>
<dbReference type="PROSITE" id="PS50050">
    <property type="entry name" value="TNFR_NGFR_2"/>
    <property type="match status" value="2"/>
</dbReference>
<proteinExistence type="predicted"/>
<feature type="compositionally biased region" description="Polar residues" evidence="2">
    <location>
        <begin position="12"/>
        <end position="24"/>
    </location>
</feature>
<dbReference type="InterPro" id="IPR011050">
    <property type="entry name" value="Pectin_lyase_fold/virulence"/>
</dbReference>
<feature type="compositionally biased region" description="Pro residues" evidence="2">
    <location>
        <begin position="1827"/>
        <end position="1849"/>
    </location>
</feature>
<organism evidence="6 7">
    <name type="scientific">Triparma laevis f. inornata</name>
    <dbReference type="NCBI Taxonomy" id="1714386"/>
    <lineage>
        <taxon>Eukaryota</taxon>
        <taxon>Sar</taxon>
        <taxon>Stramenopiles</taxon>
        <taxon>Ochrophyta</taxon>
        <taxon>Bolidophyceae</taxon>
        <taxon>Parmales</taxon>
        <taxon>Triparmaceae</taxon>
        <taxon>Triparma</taxon>
    </lineage>
</organism>
<name>A0A9W7EUA8_9STRA</name>
<feature type="compositionally biased region" description="Polar residues" evidence="2">
    <location>
        <begin position="1805"/>
        <end position="1825"/>
    </location>
</feature>
<evidence type="ECO:0000256" key="2">
    <source>
        <dbReference type="SAM" id="MobiDB-lite"/>
    </source>
</evidence>
<feature type="domain" description="TNFR-Cys" evidence="5">
    <location>
        <begin position="777"/>
        <end position="831"/>
    </location>
</feature>
<feature type="disulfide bond" evidence="1">
    <location>
        <begin position="982"/>
        <end position="995"/>
    </location>
</feature>
<evidence type="ECO:0000259" key="4">
    <source>
        <dbReference type="PROSITE" id="PS50020"/>
    </source>
</evidence>
<dbReference type="PROSITE" id="PS01159">
    <property type="entry name" value="WW_DOMAIN_1"/>
    <property type="match status" value="1"/>
</dbReference>
<evidence type="ECO:0000256" key="3">
    <source>
        <dbReference type="SAM" id="Phobius"/>
    </source>
</evidence>
<comment type="caution">
    <text evidence="1">Lacks conserved residue(s) required for the propagation of feature annotation.</text>
</comment>
<dbReference type="EMBL" id="BLQM01000459">
    <property type="protein sequence ID" value="GMH90917.1"/>
    <property type="molecule type" value="Genomic_DNA"/>
</dbReference>
<comment type="caution">
    <text evidence="6">The sequence shown here is derived from an EMBL/GenBank/DDBJ whole genome shotgun (WGS) entry which is preliminary data.</text>
</comment>
<feature type="disulfide bond" evidence="1">
    <location>
        <begin position="985"/>
        <end position="1003"/>
    </location>
</feature>
<feature type="domain" description="WW" evidence="4">
    <location>
        <begin position="1896"/>
        <end position="1925"/>
    </location>
</feature>
<keyword evidence="1" id="KW-1015">Disulfide bond</keyword>
<feature type="transmembrane region" description="Helical" evidence="3">
    <location>
        <begin position="1389"/>
        <end position="1409"/>
    </location>
</feature>
<evidence type="ECO:0008006" key="8">
    <source>
        <dbReference type="Google" id="ProtNLM"/>
    </source>
</evidence>
<dbReference type="Pfam" id="PF07699">
    <property type="entry name" value="Ephrin_rec_like"/>
    <property type="match status" value="1"/>
</dbReference>
<dbReference type="PANTHER" id="PTHR46967:SF2">
    <property type="entry name" value="SUSHI, VON WILLEBRAND FACTOR TYPE A, EGF AND PENTRAXIN DOMAIN-CONTAINING PROTEIN 1-LIKE"/>
    <property type="match status" value="1"/>
</dbReference>
<feature type="transmembrane region" description="Helical" evidence="3">
    <location>
        <begin position="1356"/>
        <end position="1377"/>
    </location>
</feature>
<sequence>MDSAGSTVVEGTGSTSHTFTTCGVTPSPADKPPPLTVTGFCEDMLIFNGLYQPIAQTFSTRWYYRNEKDRYLYFDPACSGGDGFASYYNSWIFDSSEPSTTAESDLDGDGTCTFVGVVVDTMELPMGRNTWEVGCNGAFVDTQLSILEKQDKIVTNQQELYDTFDSMEPGNHALVEPNTYQCGGGELSKGTCRTYSRMFQSNGLHGSFTCTGEALSCVIDGEADKGILYVVGTGGSRLAIKGILFLNGAINIPSSGGGIFLTDGGSIKLEFCAFDSCSANYGGAIYVDSASTLTAYGTSFTSNYASLTDGDDIDNTGTVAIFDSCPDGWVGVPEKGSDLLVSGFDVAGIPNSFFIGTCTVCPLGQAGASEWYDPASSSTCQTCGTGEFRSKSESSCTICGAGKYNDNDGSDASDHETCLSCQAGKHLSDDGTEVYLHDSEDDCNTCTSGKYSDVAAQTCINCGPGKFLADNGDNVSVHSAESECQECAEGSYNKYEGSSSCELCGEGKYLDFTGAEAETQCKLCLEGKYSDQFGLTTPCNNCTRGKFAPSTGRESCYNCVTGTYASDEGSSDCDQCDKGKHAEETGAESCDGCQAGSFSDYKGAVVCTLCSGGKFSEEGKEECSNCEQGTHSAPGSTSCETCDHANGFISHGEGNTDCEYCGIGKWADQETHKCEDCVLGKYSVGGVNACPECVSGKYNLQNSASSCQPCEPGSVPNSGTGATDCTPCTAGKFAAFGASDCSDCDGDGKYSDHDGAAACSTAPAGKKPNSARNYIEPCSAGKFSLGGATDCIECRSDETSSGGAAGCSKCTTCDAGKFKISDCTPDTETQCGECLKGTASMGGDTSSCTECIGDGKYSDHDGASVCKTAPAGKKPREMRDGKFKISDCTPDTETQCGECLKGTASMGGDTSSCTECIGDGKYSDHDGASVCKTAPAGKKPREMHDDIENCPSGTFSVGGADDCSECGSDETSTEGSAGCSKCTSCGVGEYKILPCTPDTDTKCNLCPQNTFTISGAANEEGCTECPPGGHSKPGSGYCEQCLSGKYFDGPSNECKLCPAGKFTATGGASLNECQACPEGFYSFEKGASNCFTCNPGSYTNNNQTTCLSCAPVSASGCICPKGEYVDPFSQASASNICQHVPDGVKLDVEGMETTTMDLEEGSWRSSEESPVVLPCLAIEHCLGGSDVDSQCKKGHTGPLCAVCDDGYASIGSGAFLMCTSCDEGNAFATIVIALITFFGLIFFWIWLSYKCVKRHTSQNNDHQIALNNRESAYGDRTQAIHGRIDTFLEFYVEARPYMKIVLSYFQIVGGLAFNFDIQFPPMFTKLMNILSALVNLEFLNMMPLGCIMRFNYHHMLVVYTITPLIFGVTMVAFHHHLKRIGKVEESNTVFGWFLFMTFLILPSLSTRLFNTFACREFDGDYGSYLKVDFNIDCNSAGHHIFVIYALVFIFLYCLGTPVMYIWNLWQIRKLLDPGQARLESRYGVNDGMAKAIKEREHLEQDNLHIKSLSFLYDAYEPKYYWFEVVETVRKLMLSGGLVIWGAGSMSQVVVSMLICLAAMRIFAGCEPYISYNIDVFNEMSQWQIFFAMFAALLLRVDDLRAEGKDLRKNSSFDAILILTQALAPAVLVAMVCLKGRSIKSIISNIKLRRGGSSNDEVVEEGGDVELNQLANAKHHHKRSKRVTVVGGSDKYHNDEFSLDDERRRSSAVRIDSSGMLAVGKGVSGKVRVEGEVEREIGKVVEGGKKVVEFEKEKERRRGESFGKDDLNRYNFYASSKVVRGRGKSIGGKGGQAPSTEPRSLPPMEQASSPPISTEQAPQLPRSTEQAPPLPRSPPPMEQAPPPPRSPPPGVKNLMFYTEGGLPGLKAKREVLEEEEEDVKPPSSPPTNNVGALPSGGWTKLWDEEEGDFYYMHEDGATSTWDKPAGFRETYEFVE</sequence>
<feature type="disulfide bond" evidence="1">
    <location>
        <begin position="813"/>
        <end position="831"/>
    </location>
</feature>
<gene>
    <name evidence="6" type="ORF">TL16_g11907</name>
</gene>
<feature type="transmembrane region" description="Helical" evidence="3">
    <location>
        <begin position="1575"/>
        <end position="1594"/>
    </location>
</feature>
<evidence type="ECO:0000256" key="1">
    <source>
        <dbReference type="PROSITE-ProRule" id="PRU00206"/>
    </source>
</evidence>
<dbReference type="SMART" id="SM01411">
    <property type="entry name" value="Ephrin_rec_like"/>
    <property type="match status" value="12"/>
</dbReference>
<feature type="repeat" description="TNFR-Cys" evidence="1">
    <location>
        <begin position="949"/>
        <end position="1003"/>
    </location>
</feature>
<dbReference type="Gene3D" id="2.10.50.10">
    <property type="entry name" value="Tumor Necrosis Factor Receptor, subunit A, domain 2"/>
    <property type="match status" value="4"/>
</dbReference>
<reference evidence="7" key="1">
    <citation type="journal article" date="2023" name="Commun. Biol.">
        <title>Genome analysis of Parmales, the sister group of diatoms, reveals the evolutionary specialization of diatoms from phago-mixotrophs to photoautotrophs.</title>
        <authorList>
            <person name="Ban H."/>
            <person name="Sato S."/>
            <person name="Yoshikawa S."/>
            <person name="Yamada K."/>
            <person name="Nakamura Y."/>
            <person name="Ichinomiya M."/>
            <person name="Sato N."/>
            <person name="Blanc-Mathieu R."/>
            <person name="Endo H."/>
            <person name="Kuwata A."/>
            <person name="Ogata H."/>
        </authorList>
    </citation>
    <scope>NUCLEOTIDE SEQUENCE [LARGE SCALE GENOMIC DNA]</scope>
</reference>
<feature type="transmembrane region" description="Helical" evidence="3">
    <location>
        <begin position="1537"/>
        <end position="1563"/>
    </location>
</feature>
<dbReference type="SUPFAM" id="SSF51126">
    <property type="entry name" value="Pectin lyase-like"/>
    <property type="match status" value="1"/>
</dbReference>
<dbReference type="InterPro" id="IPR011641">
    <property type="entry name" value="Tyr-kin_ephrin_A/B_rcpt-like"/>
</dbReference>
<evidence type="ECO:0000313" key="6">
    <source>
        <dbReference type="EMBL" id="GMH90917.1"/>
    </source>
</evidence>
<keyword evidence="3" id="KW-0472">Membrane</keyword>
<feature type="transmembrane region" description="Helical" evidence="3">
    <location>
        <begin position="1441"/>
        <end position="1462"/>
    </location>
</feature>
<dbReference type="InterPro" id="IPR009030">
    <property type="entry name" value="Growth_fac_rcpt_cys_sf"/>
</dbReference>
<protein>
    <recommendedName>
        <fullName evidence="8">WW domain-containing protein</fullName>
    </recommendedName>
</protein>
<dbReference type="Proteomes" id="UP001162640">
    <property type="component" value="Unassembled WGS sequence"/>
</dbReference>
<keyword evidence="3" id="KW-1133">Transmembrane helix</keyword>
<keyword evidence="3" id="KW-0812">Transmembrane</keyword>
<feature type="region of interest" description="Disordered" evidence="2">
    <location>
        <begin position="1"/>
        <end position="25"/>
    </location>
</feature>
<accession>A0A9W7EUA8</accession>
<feature type="repeat" description="TNFR-Cys" evidence="1">
    <location>
        <begin position="777"/>
        <end position="831"/>
    </location>
</feature>
<dbReference type="InterPro" id="IPR001368">
    <property type="entry name" value="TNFR/NGFR_Cys_rich_reg"/>
</dbReference>
<dbReference type="SUPFAM" id="SSF57184">
    <property type="entry name" value="Growth factor receptor domain"/>
    <property type="match status" value="4"/>
</dbReference>
<feature type="transmembrane region" description="Helical" evidence="3">
    <location>
        <begin position="1297"/>
        <end position="1315"/>
    </location>
</feature>
<feature type="domain" description="TNFR-Cys" evidence="5">
    <location>
        <begin position="949"/>
        <end position="1003"/>
    </location>
</feature>
<feature type="disulfide bond" evidence="1">
    <location>
        <begin position="810"/>
        <end position="823"/>
    </location>
</feature>
<feature type="transmembrane region" description="Helical" evidence="3">
    <location>
        <begin position="1614"/>
        <end position="1633"/>
    </location>
</feature>
<feature type="transmembrane region" description="Helical" evidence="3">
    <location>
        <begin position="1226"/>
        <end position="1247"/>
    </location>
</feature>
<dbReference type="PROSITE" id="PS50020">
    <property type="entry name" value="WW_DOMAIN_2"/>
    <property type="match status" value="1"/>
</dbReference>
<dbReference type="SMART" id="SM00208">
    <property type="entry name" value="TNFR"/>
    <property type="match status" value="5"/>
</dbReference>
<evidence type="ECO:0000259" key="5">
    <source>
        <dbReference type="PROSITE" id="PS50050"/>
    </source>
</evidence>